<evidence type="ECO:0000313" key="3">
    <source>
        <dbReference type="EMBL" id="SHG67384.1"/>
    </source>
</evidence>
<dbReference type="AlphaFoldDB" id="A0A1M5LQI7"/>
<dbReference type="OrthoDB" id="5477114at2"/>
<dbReference type="RefSeq" id="WP_084066047.1">
    <property type="nucleotide sequence ID" value="NZ_FQXC01000001.1"/>
</dbReference>
<dbReference type="STRING" id="996342.SAMN05443551_0247"/>
<gene>
    <name evidence="3" type="ORF">SAMN05443551_0247</name>
</gene>
<feature type="compositionally biased region" description="Polar residues" evidence="1">
    <location>
        <begin position="279"/>
        <end position="291"/>
    </location>
</feature>
<dbReference type="SUPFAM" id="SSF52540">
    <property type="entry name" value="P-loop containing nucleoside triphosphate hydrolases"/>
    <property type="match status" value="1"/>
</dbReference>
<dbReference type="InterPro" id="IPR045063">
    <property type="entry name" value="Dynamin_N"/>
</dbReference>
<reference evidence="3 4" key="1">
    <citation type="submission" date="2016-11" db="EMBL/GenBank/DDBJ databases">
        <authorList>
            <person name="Jaros S."/>
            <person name="Januszkiewicz K."/>
            <person name="Wedrychowicz H."/>
        </authorList>
    </citation>
    <scope>NUCLEOTIDE SEQUENCE [LARGE SCALE GENOMIC DNA]</scope>
    <source>
        <strain evidence="3 4">DSM 29431</strain>
    </source>
</reference>
<feature type="region of interest" description="Disordered" evidence="1">
    <location>
        <begin position="261"/>
        <end position="338"/>
    </location>
</feature>
<evidence type="ECO:0000256" key="1">
    <source>
        <dbReference type="SAM" id="MobiDB-lite"/>
    </source>
</evidence>
<sequence length="358" mass="39174">MTPVNRKPRIALMGEFSAGKSTLSNLLLGARPLPQKVTATRLSPVWMSMGTGDPYRVDVDGTEEPVSLDRLDEIPVDTTRVIRLFFEAEILNLCDLIDFPGISDPNMASQVWERMLDEVDAIVWCTHATQAWRQSEASVWNTIPEAVRANSILLVTKFDKLTTERDGQRVLARLAKETEGLFAATFPISLTSALAAGDDYAAFEASGGIAFLEHLLQLIETLSETTADTEQSVFASHATLPAPRPDVTSVRDLKPAMPVELEEEYSPADEATQDHETEVASQEVTGQSEDTAQPKRIVPRRVRPKGSPSPRPGPGRRMKSGGFMETSSPTLESAARAISTKASRLRSIFQESPVPAED</sequence>
<dbReference type="InterPro" id="IPR027417">
    <property type="entry name" value="P-loop_NTPase"/>
</dbReference>
<dbReference type="Proteomes" id="UP000184221">
    <property type="component" value="Unassembled WGS sequence"/>
</dbReference>
<feature type="domain" description="Dynamin N-terminal" evidence="2">
    <location>
        <begin position="10"/>
        <end position="138"/>
    </location>
</feature>
<accession>A0A1M5LQI7</accession>
<protein>
    <submittedName>
        <fullName evidence="3">Dynamin family protein</fullName>
    </submittedName>
</protein>
<dbReference type="Pfam" id="PF00350">
    <property type="entry name" value="Dynamin_N"/>
    <property type="match status" value="1"/>
</dbReference>
<evidence type="ECO:0000313" key="4">
    <source>
        <dbReference type="Proteomes" id="UP000184221"/>
    </source>
</evidence>
<evidence type="ECO:0000259" key="2">
    <source>
        <dbReference type="Pfam" id="PF00350"/>
    </source>
</evidence>
<keyword evidence="4" id="KW-1185">Reference proteome</keyword>
<dbReference type="EMBL" id="FQXC01000001">
    <property type="protein sequence ID" value="SHG67384.1"/>
    <property type="molecule type" value="Genomic_DNA"/>
</dbReference>
<organism evidence="3 4">
    <name type="scientific">Marivita hallyeonensis</name>
    <dbReference type="NCBI Taxonomy" id="996342"/>
    <lineage>
        <taxon>Bacteria</taxon>
        <taxon>Pseudomonadati</taxon>
        <taxon>Pseudomonadota</taxon>
        <taxon>Alphaproteobacteria</taxon>
        <taxon>Rhodobacterales</taxon>
        <taxon>Roseobacteraceae</taxon>
        <taxon>Marivita</taxon>
    </lineage>
</organism>
<proteinExistence type="predicted"/>
<dbReference type="Gene3D" id="3.40.50.300">
    <property type="entry name" value="P-loop containing nucleotide triphosphate hydrolases"/>
    <property type="match status" value="1"/>
</dbReference>
<name>A0A1M5LQI7_9RHOB</name>